<accession>A0AAN7UZG3</accession>
<organism evidence="1 2">
    <name type="scientific">Xylaria bambusicola</name>
    <dbReference type="NCBI Taxonomy" id="326684"/>
    <lineage>
        <taxon>Eukaryota</taxon>
        <taxon>Fungi</taxon>
        <taxon>Dikarya</taxon>
        <taxon>Ascomycota</taxon>
        <taxon>Pezizomycotina</taxon>
        <taxon>Sordariomycetes</taxon>
        <taxon>Xylariomycetidae</taxon>
        <taxon>Xylariales</taxon>
        <taxon>Xylariaceae</taxon>
        <taxon>Xylaria</taxon>
    </lineage>
</organism>
<dbReference type="EMBL" id="JAWHQM010000056">
    <property type="protein sequence ID" value="KAK5635666.1"/>
    <property type="molecule type" value="Genomic_DNA"/>
</dbReference>
<dbReference type="Proteomes" id="UP001305414">
    <property type="component" value="Unassembled WGS sequence"/>
</dbReference>
<keyword evidence="2" id="KW-1185">Reference proteome</keyword>
<comment type="caution">
    <text evidence="1">The sequence shown here is derived from an EMBL/GenBank/DDBJ whole genome shotgun (WGS) entry which is preliminary data.</text>
</comment>
<evidence type="ECO:0000313" key="2">
    <source>
        <dbReference type="Proteomes" id="UP001305414"/>
    </source>
</evidence>
<name>A0AAN7UZG3_9PEZI</name>
<evidence type="ECO:0000313" key="1">
    <source>
        <dbReference type="EMBL" id="KAK5635666.1"/>
    </source>
</evidence>
<sequence length="499" mass="53366">MLLRPFLPNAVIVWFVGQVSNGGVIIWTIRWNRSDDASALGFRDRFHGENADSGFVEGERRLDEGTDNLLPADFGDLGKHPPLWKDKIIVVGYVEDTVCDVRPNKTACLAVHGLGPKRCGYEIDLGGGRQSIDDRFGTISPFQDGYLDGRVLLHANSFSVATVMVQAGLLVKRRVHGISLPEFDLAEVLELVHLPPHKRVVVRVGIGGDKRTAPVGTHAEAHEIVHAGLRKNMDPVIGIGKTVDFLAWDAEAEHNLKLKLGLARLGDGFALVGLEYRHVGGAGGGPGGRGRSRGRGRGSGVGLGVNGEVLDVAFEVLAEHIHLADKLVGTRLDGHASAVEAERHEHTLAAHPGIAGGELDFGYGKAVADMKRPIHVRVSNGAEELGLLGTQVFGGDGVEGHIVGGWGGSIEDMVVCPLLLESLLDFDEDVTLLGLSKRSTGAQRPDGYAADYTHILKLTGFLGDWGLKSAVGSGVGHGGQGETWVSPPVCRKRRLDWKK</sequence>
<dbReference type="AlphaFoldDB" id="A0AAN7UZG3"/>
<proteinExistence type="predicted"/>
<gene>
    <name evidence="1" type="ORF">RRF57_011377</name>
</gene>
<protein>
    <submittedName>
        <fullName evidence="1">Uncharacterized protein</fullName>
    </submittedName>
</protein>
<reference evidence="1 2" key="1">
    <citation type="submission" date="2023-10" db="EMBL/GenBank/DDBJ databases">
        <title>Draft genome sequence of Xylaria bambusicola isolate GMP-LS, the root and basal stem rot pathogen of sugarcane in Indonesia.</title>
        <authorList>
            <person name="Selvaraj P."/>
            <person name="Muralishankar V."/>
            <person name="Muruganantham S."/>
            <person name="Sp S."/>
            <person name="Haryani S."/>
            <person name="Lau K.J.X."/>
            <person name="Naqvi N.I."/>
        </authorList>
    </citation>
    <scope>NUCLEOTIDE SEQUENCE [LARGE SCALE GENOMIC DNA]</scope>
    <source>
        <strain evidence="1">GMP-LS</strain>
    </source>
</reference>